<comment type="caution">
    <text evidence="1">The sequence shown here is derived from an EMBL/GenBank/DDBJ whole genome shotgun (WGS) entry which is preliminary data.</text>
</comment>
<sequence length="94" mass="10577">MTKVEVHGFFKVKVGIAMVQGVVTSLDSSPIYNGAKDYTGQIYQLRMERMGLNRSSLMTAFLELENALQVKTDKCRLLNQAQFLKLTFASKLNT</sequence>
<evidence type="ECO:0000313" key="2">
    <source>
        <dbReference type="Proteomes" id="UP001153365"/>
    </source>
</evidence>
<evidence type="ECO:0000313" key="1">
    <source>
        <dbReference type="EMBL" id="CAH7682833.1"/>
    </source>
</evidence>
<dbReference type="Proteomes" id="UP001153365">
    <property type="component" value="Unassembled WGS sequence"/>
</dbReference>
<gene>
    <name evidence="1" type="ORF">PPACK8108_LOCUS15965</name>
</gene>
<name>A0AAV0B9L7_PHAPC</name>
<keyword evidence="2" id="KW-1185">Reference proteome</keyword>
<dbReference type="AlphaFoldDB" id="A0AAV0B9L7"/>
<accession>A0AAV0B9L7</accession>
<organism evidence="1 2">
    <name type="scientific">Phakopsora pachyrhizi</name>
    <name type="common">Asian soybean rust disease fungus</name>
    <dbReference type="NCBI Taxonomy" id="170000"/>
    <lineage>
        <taxon>Eukaryota</taxon>
        <taxon>Fungi</taxon>
        <taxon>Dikarya</taxon>
        <taxon>Basidiomycota</taxon>
        <taxon>Pucciniomycotina</taxon>
        <taxon>Pucciniomycetes</taxon>
        <taxon>Pucciniales</taxon>
        <taxon>Phakopsoraceae</taxon>
        <taxon>Phakopsora</taxon>
    </lineage>
</organism>
<proteinExistence type="predicted"/>
<dbReference type="EMBL" id="CALTRL010004306">
    <property type="protein sequence ID" value="CAH7682833.1"/>
    <property type="molecule type" value="Genomic_DNA"/>
</dbReference>
<protein>
    <submittedName>
        <fullName evidence="1">Uncharacterized protein</fullName>
    </submittedName>
</protein>
<reference evidence="1" key="1">
    <citation type="submission" date="2022-06" db="EMBL/GenBank/DDBJ databases">
        <authorList>
            <consortium name="SYNGENTA / RWTH Aachen University"/>
        </authorList>
    </citation>
    <scope>NUCLEOTIDE SEQUENCE</scope>
</reference>